<sequence length="1316" mass="146829">MIYIAPMKALAQELVGKFSKSLGQLGLQVREYTGDMQLTKREIASTHLIVTTPEKWDVVTRKGSDALVSAVGLLIIDEVHLLNDDRGPVIEVNPATGLFHFGPQYRPVPLTQTFIGVTKTNVKERNDMMIQIAYERALIAIRRGKQVMVFVHARSDTVRTARALLELARKEGTAEELLPKYDEIPTFQLKVKEVGKSKSPEVRELFGGGFGVHHAGMLRADRGLSERLFSEGLLNVLVCTATLAWGVNLPAHTVIIKGTQLYDPEKGSFKDLGVLDVMQIFGRAGRPQFDTNGGEGIIITQHAKLAHYLQMLTSSIPIESQFVSRLCDHMNAEIALGTVTSVREAVTWLSYTYLHVRMMRNPLAYGIPYETGMTDPRLVRWRTELIQSMARRLDSGRMIRFHEASGSLDPTELGRTSSHFYLSVDTVETFNEMLSPTSNEAEILHTLCSAAEFSQIKVREEEMEELEALLDQAPLNVKGGLASKEGKTCVLMQAYIGGLPVKAFALVSDCTFIAQSAARIARGLFEITLARGWLSYAEKVLRISKMLEQRAWAFRHPLRQLGNLPFEIYDKLEAKRASVDTLRDLDVKEIGALISNMKQGPAIKAEARQLPLLLVDVEDTENEHIYHKELFTLTKMKKDEPHTLAFTIPLFEPLPPCYFVRAISNRWLGVETIVPLPLSELHLPTAQPAHTELLDLRPLPKTVLCDPNWEALFKFSHFNPIQTQVFHTVFHTDQNILVGSPTGSGKTVTAELAVLRLLRAHPGMKAVYIAPLKALVRERLDDWTTKFVKRLGLSLQELTGDSAPDARALATADILATTPEKWDGVSRHWQQRGYVRQVGLVIIDEIHLLGEDRGPILETRLTALDLIAYCSADERDTQFVNLHPSELEPLLATIKDGALKHTLAFGVGIHHAGLCESDRTTVERLFVSQAIMVLVCTSTLAWGVNFPAHLVVVKGTEFYDAKTKRYVDFPVAEVLCMQVLTTAPCPPRRYVEFPVTEVLCMQVLTTAPCPPRRYEPFPIESCLQEQLHDHINAEVVNGTITSKQVRHNEEHVHAQMSTELPWRVDQSALDSPHVKAQLLLQAHFARTPLPMSDYVTDTKSVLDQAMRVLQAMVDIAADGGWLDTTLSVMHLVQMVTQARFLDDSPFTDLPHVDEKVEAALRAKGITDLATLARLPIEKLRQLLGGVLRERPIGELAEVLRALPTLTLRAEAPHTALAPGEESVVKVHMEATQRGHRRHAFAPRFPKPKLAGWWLVMGEADELFALKRIHLDRGALTSELHFAAPDEPGEYLYSVRLVSDSYIGLDGEVQVTVVVSG</sequence>
<dbReference type="Pfam" id="PF00270">
    <property type="entry name" value="DEAD"/>
    <property type="match status" value="2"/>
</dbReference>
<accession>A0A0M0JAY3</accession>
<evidence type="ECO:0000256" key="4">
    <source>
        <dbReference type="ARBA" id="ARBA00022840"/>
    </source>
</evidence>
<dbReference type="SMART" id="SM00973">
    <property type="entry name" value="Sec63"/>
    <property type="match status" value="2"/>
</dbReference>
<dbReference type="SUPFAM" id="SSF46785">
    <property type="entry name" value="Winged helix' DNA-binding domain"/>
    <property type="match status" value="1"/>
</dbReference>
<dbReference type="InterPro" id="IPR004179">
    <property type="entry name" value="Sec63-dom"/>
</dbReference>
<keyword evidence="2" id="KW-0378">Hydrolase</keyword>
<name>A0A0M0JAY3_9EUKA</name>
<dbReference type="Gene3D" id="2.60.40.150">
    <property type="entry name" value="C2 domain"/>
    <property type="match status" value="2"/>
</dbReference>
<evidence type="ECO:0000259" key="5">
    <source>
        <dbReference type="PROSITE" id="PS51192"/>
    </source>
</evidence>
<keyword evidence="8" id="KW-1185">Reference proteome</keyword>
<dbReference type="Gene3D" id="3.40.50.300">
    <property type="entry name" value="P-loop containing nucleotide triphosphate hydrolases"/>
    <property type="match status" value="4"/>
</dbReference>
<dbReference type="SMART" id="SM00490">
    <property type="entry name" value="HELICc"/>
    <property type="match status" value="2"/>
</dbReference>
<reference evidence="8" key="1">
    <citation type="journal article" date="2015" name="PLoS Genet.">
        <title>Genome Sequence and Transcriptome Analyses of Chrysochromulina tobin: Metabolic Tools for Enhanced Algal Fitness in the Prominent Order Prymnesiales (Haptophyceae).</title>
        <authorList>
            <person name="Hovde B.T."/>
            <person name="Deodato C.R."/>
            <person name="Hunsperger H.M."/>
            <person name="Ryken S.A."/>
            <person name="Yost W."/>
            <person name="Jha R.K."/>
            <person name="Patterson J."/>
            <person name="Monnat R.J. Jr."/>
            <person name="Barlow S.B."/>
            <person name="Starkenburg S.R."/>
            <person name="Cattolico R.A."/>
        </authorList>
    </citation>
    <scope>NUCLEOTIDE SEQUENCE</scope>
    <source>
        <strain evidence="8">CCMP291</strain>
    </source>
</reference>
<evidence type="ECO:0000256" key="3">
    <source>
        <dbReference type="ARBA" id="ARBA00022806"/>
    </source>
</evidence>
<dbReference type="EMBL" id="JWZX01003161">
    <property type="protein sequence ID" value="KOO23736.1"/>
    <property type="molecule type" value="Genomic_DNA"/>
</dbReference>
<dbReference type="SUPFAM" id="SSF158702">
    <property type="entry name" value="Sec63 N-terminal domain-like"/>
    <property type="match status" value="2"/>
</dbReference>
<dbReference type="PANTHER" id="PTHR47961">
    <property type="entry name" value="DNA POLYMERASE THETA, PUTATIVE (AFU_ORTHOLOGUE AFUA_1G05260)-RELATED"/>
    <property type="match status" value="1"/>
</dbReference>
<dbReference type="SUPFAM" id="SSF52540">
    <property type="entry name" value="P-loop containing nucleoside triphosphate hydrolases"/>
    <property type="match status" value="4"/>
</dbReference>
<evidence type="ECO:0000313" key="7">
    <source>
        <dbReference type="EMBL" id="KOO23736.1"/>
    </source>
</evidence>
<dbReference type="Pfam" id="PF02889">
    <property type="entry name" value="Sec63"/>
    <property type="match status" value="2"/>
</dbReference>
<dbReference type="OrthoDB" id="5575at2759"/>
<dbReference type="Pfam" id="PF00271">
    <property type="entry name" value="Helicase_C"/>
    <property type="match status" value="1"/>
</dbReference>
<dbReference type="InterPro" id="IPR001650">
    <property type="entry name" value="Helicase_C-like"/>
</dbReference>
<dbReference type="FunFam" id="3.40.50.300:FF:000062">
    <property type="entry name" value="U5 small nuclear ribonucleoprotein helicase"/>
    <property type="match status" value="1"/>
</dbReference>
<feature type="domain" description="Helicase ATP-binding" evidence="5">
    <location>
        <begin position="727"/>
        <end position="958"/>
    </location>
</feature>
<evidence type="ECO:0000256" key="1">
    <source>
        <dbReference type="ARBA" id="ARBA00022741"/>
    </source>
</evidence>
<dbReference type="InterPro" id="IPR014001">
    <property type="entry name" value="Helicase_ATP-bd"/>
</dbReference>
<dbReference type="SMART" id="SM00487">
    <property type="entry name" value="DEXDc"/>
    <property type="match status" value="1"/>
</dbReference>
<dbReference type="GO" id="GO:0003676">
    <property type="term" value="F:nucleic acid binding"/>
    <property type="evidence" value="ECO:0007669"/>
    <property type="project" value="InterPro"/>
</dbReference>
<dbReference type="Gene3D" id="1.10.3380.10">
    <property type="entry name" value="Sec63 N-terminal domain-like domain"/>
    <property type="match status" value="2"/>
</dbReference>
<keyword evidence="4" id="KW-0067">ATP-binding</keyword>
<dbReference type="FunFam" id="1.10.10.10:FF:000024">
    <property type="entry name" value="U5 small nuclear ribonucleoprotein helicase"/>
    <property type="match status" value="1"/>
</dbReference>
<dbReference type="InterPro" id="IPR027417">
    <property type="entry name" value="P-loop_NTPase"/>
</dbReference>
<dbReference type="Gene3D" id="1.10.150.20">
    <property type="entry name" value="5' to 3' exonuclease, C-terminal subdomain"/>
    <property type="match status" value="1"/>
</dbReference>
<feature type="domain" description="Helicase C-terminal" evidence="6">
    <location>
        <begin position="133"/>
        <end position="330"/>
    </location>
</feature>
<dbReference type="GO" id="GO:0005524">
    <property type="term" value="F:ATP binding"/>
    <property type="evidence" value="ECO:0007669"/>
    <property type="project" value="UniProtKB-KW"/>
</dbReference>
<dbReference type="PROSITE" id="PS51194">
    <property type="entry name" value="HELICASE_CTER"/>
    <property type="match status" value="1"/>
</dbReference>
<dbReference type="SUPFAM" id="SSF81296">
    <property type="entry name" value="E set domains"/>
    <property type="match status" value="1"/>
</dbReference>
<dbReference type="CDD" id="cd18795">
    <property type="entry name" value="SF2_C_Ski2"/>
    <property type="match status" value="1"/>
</dbReference>
<dbReference type="GO" id="GO:0004386">
    <property type="term" value="F:helicase activity"/>
    <property type="evidence" value="ECO:0007669"/>
    <property type="project" value="UniProtKB-KW"/>
</dbReference>
<comment type="caution">
    <text evidence="7">The sequence shown here is derived from an EMBL/GenBank/DDBJ whole genome shotgun (WGS) entry which is preliminary data.</text>
</comment>
<evidence type="ECO:0000313" key="8">
    <source>
        <dbReference type="Proteomes" id="UP000037460"/>
    </source>
</evidence>
<evidence type="ECO:0000256" key="2">
    <source>
        <dbReference type="ARBA" id="ARBA00022801"/>
    </source>
</evidence>
<dbReference type="InterPro" id="IPR036390">
    <property type="entry name" value="WH_DNA-bd_sf"/>
</dbReference>
<dbReference type="InterPro" id="IPR011545">
    <property type="entry name" value="DEAD/DEAH_box_helicase_dom"/>
</dbReference>
<dbReference type="InterPro" id="IPR035892">
    <property type="entry name" value="C2_domain_sf"/>
</dbReference>
<dbReference type="FunFam" id="1.10.3380.10:FF:000001">
    <property type="entry name" value="U5 small nuclear ribonucleoprotein helicase"/>
    <property type="match status" value="1"/>
</dbReference>
<feature type="domain" description="Helicase ATP-binding" evidence="5">
    <location>
        <begin position="1"/>
        <end position="139"/>
    </location>
</feature>
<keyword evidence="3" id="KW-0347">Helicase</keyword>
<evidence type="ECO:0000259" key="6">
    <source>
        <dbReference type="PROSITE" id="PS51194"/>
    </source>
</evidence>
<protein>
    <submittedName>
        <fullName evidence="7">Activating signal cointegrator 1 complex subunit 3</fullName>
    </submittedName>
</protein>
<dbReference type="InterPro" id="IPR050474">
    <property type="entry name" value="Hel308_SKI2-like"/>
</dbReference>
<dbReference type="FunFam" id="1.10.3380.10:FF:000002">
    <property type="entry name" value="Activating signal cointegrator 1 complex subunit 3"/>
    <property type="match status" value="1"/>
</dbReference>
<dbReference type="PROSITE" id="PS51192">
    <property type="entry name" value="HELICASE_ATP_BIND_1"/>
    <property type="match status" value="2"/>
</dbReference>
<dbReference type="GO" id="GO:0016787">
    <property type="term" value="F:hydrolase activity"/>
    <property type="evidence" value="ECO:0007669"/>
    <property type="project" value="UniProtKB-KW"/>
</dbReference>
<proteinExistence type="predicted"/>
<dbReference type="PANTHER" id="PTHR47961:SF13">
    <property type="entry name" value="ACTIVATING SIGNAL COINTEGRATOR 1 COMPLEX SUBUNIT 3"/>
    <property type="match status" value="1"/>
</dbReference>
<gene>
    <name evidence="7" type="ORF">Ctob_009903</name>
</gene>
<dbReference type="Pfam" id="PF23445">
    <property type="entry name" value="WHD_SNRNP200"/>
    <property type="match status" value="1"/>
</dbReference>
<keyword evidence="1" id="KW-0547">Nucleotide-binding</keyword>
<dbReference type="InterPro" id="IPR057842">
    <property type="entry name" value="WH_MER3"/>
</dbReference>
<dbReference type="InterPro" id="IPR036388">
    <property type="entry name" value="WH-like_DNA-bd_sf"/>
</dbReference>
<dbReference type="Gene3D" id="1.10.10.10">
    <property type="entry name" value="Winged helix-like DNA-binding domain superfamily/Winged helix DNA-binding domain"/>
    <property type="match status" value="2"/>
</dbReference>
<dbReference type="InterPro" id="IPR014756">
    <property type="entry name" value="Ig_E-set"/>
</dbReference>
<dbReference type="Proteomes" id="UP000037460">
    <property type="component" value="Unassembled WGS sequence"/>
</dbReference>
<organism evidence="7 8">
    <name type="scientific">Chrysochromulina tobinii</name>
    <dbReference type="NCBI Taxonomy" id="1460289"/>
    <lineage>
        <taxon>Eukaryota</taxon>
        <taxon>Haptista</taxon>
        <taxon>Haptophyta</taxon>
        <taxon>Prymnesiophyceae</taxon>
        <taxon>Prymnesiales</taxon>
        <taxon>Chrysochromulinaceae</taxon>
        <taxon>Chrysochromulina</taxon>
    </lineage>
</organism>